<sequence>MAYLASKLVVLSPNLCLDRVRHPLDATPREISPQPVTSAANMDLREALQRSHQAQKRMDRERGSLGHGVFHHLLDLQHRNLILWNRDAAVV</sequence>
<name>A0A8T0I4E1_CERPU</name>
<proteinExistence type="predicted"/>
<reference evidence="1" key="1">
    <citation type="submission" date="2020-06" db="EMBL/GenBank/DDBJ databases">
        <title>WGS assembly of Ceratodon purpureus strain R40.</title>
        <authorList>
            <person name="Carey S.B."/>
            <person name="Jenkins J."/>
            <person name="Shu S."/>
            <person name="Lovell J.T."/>
            <person name="Sreedasyam A."/>
            <person name="Maumus F."/>
            <person name="Tiley G.P."/>
            <person name="Fernandez-Pozo N."/>
            <person name="Barry K."/>
            <person name="Chen C."/>
            <person name="Wang M."/>
            <person name="Lipzen A."/>
            <person name="Daum C."/>
            <person name="Saski C.A."/>
            <person name="Payton A.C."/>
            <person name="Mcbreen J.C."/>
            <person name="Conrad R.E."/>
            <person name="Kollar L.M."/>
            <person name="Olsson S."/>
            <person name="Huttunen S."/>
            <person name="Landis J.B."/>
            <person name="Wickett N.J."/>
            <person name="Johnson M.G."/>
            <person name="Rensing S.A."/>
            <person name="Grimwood J."/>
            <person name="Schmutz J."/>
            <person name="Mcdaniel S.F."/>
        </authorList>
    </citation>
    <scope>NUCLEOTIDE SEQUENCE</scope>
    <source>
        <strain evidence="1">R40</strain>
    </source>
</reference>
<accession>A0A8T0I4E1</accession>
<gene>
    <name evidence="1" type="ORF">KC19_5G155000</name>
</gene>
<dbReference type="Proteomes" id="UP000822688">
    <property type="component" value="Chromosome 5"/>
</dbReference>
<organism evidence="1 2">
    <name type="scientific">Ceratodon purpureus</name>
    <name type="common">Fire moss</name>
    <name type="synonym">Dicranum purpureum</name>
    <dbReference type="NCBI Taxonomy" id="3225"/>
    <lineage>
        <taxon>Eukaryota</taxon>
        <taxon>Viridiplantae</taxon>
        <taxon>Streptophyta</taxon>
        <taxon>Embryophyta</taxon>
        <taxon>Bryophyta</taxon>
        <taxon>Bryophytina</taxon>
        <taxon>Bryopsida</taxon>
        <taxon>Dicranidae</taxon>
        <taxon>Pseudoditrichales</taxon>
        <taxon>Ditrichaceae</taxon>
        <taxon>Ceratodon</taxon>
    </lineage>
</organism>
<comment type="caution">
    <text evidence="1">The sequence shown here is derived from an EMBL/GenBank/DDBJ whole genome shotgun (WGS) entry which is preliminary data.</text>
</comment>
<evidence type="ECO:0000313" key="2">
    <source>
        <dbReference type="Proteomes" id="UP000822688"/>
    </source>
</evidence>
<keyword evidence="2" id="KW-1185">Reference proteome</keyword>
<dbReference type="EMBL" id="CM026425">
    <property type="protein sequence ID" value="KAG0577428.1"/>
    <property type="molecule type" value="Genomic_DNA"/>
</dbReference>
<protein>
    <submittedName>
        <fullName evidence="1">Uncharacterized protein</fullName>
    </submittedName>
</protein>
<dbReference type="AlphaFoldDB" id="A0A8T0I4E1"/>
<evidence type="ECO:0000313" key="1">
    <source>
        <dbReference type="EMBL" id="KAG0577428.1"/>
    </source>
</evidence>